<proteinExistence type="predicted"/>
<dbReference type="Proteomes" id="UP000256519">
    <property type="component" value="Unassembled WGS sequence"/>
</dbReference>
<evidence type="ECO:0000256" key="1">
    <source>
        <dbReference type="SAM" id="Phobius"/>
    </source>
</evidence>
<protein>
    <submittedName>
        <fullName evidence="2">Uncharacterized protein</fullName>
    </submittedName>
</protein>
<name>A0A3D8WTT2_PRIMG</name>
<dbReference type="InterPro" id="IPR048147">
    <property type="entry name" value="CBO0543-like"/>
</dbReference>
<dbReference type="RefSeq" id="WP_116078747.1">
    <property type="nucleotide sequence ID" value="NZ_CP187632.1"/>
</dbReference>
<feature type="transmembrane region" description="Helical" evidence="1">
    <location>
        <begin position="7"/>
        <end position="27"/>
    </location>
</feature>
<keyword evidence="1" id="KW-1133">Transmembrane helix</keyword>
<accession>A0A3D8WTT2</accession>
<keyword evidence="1" id="KW-0812">Transmembrane</keyword>
<dbReference type="AlphaFoldDB" id="A0A3D8WTT2"/>
<dbReference type="EMBL" id="PQWM01000063">
    <property type="protein sequence ID" value="RDZ06478.1"/>
    <property type="molecule type" value="Genomic_DNA"/>
</dbReference>
<feature type="transmembrane region" description="Helical" evidence="1">
    <location>
        <begin position="63"/>
        <end position="87"/>
    </location>
</feature>
<feature type="transmembrane region" description="Helical" evidence="1">
    <location>
        <begin position="33"/>
        <end position="56"/>
    </location>
</feature>
<evidence type="ECO:0000313" key="3">
    <source>
        <dbReference type="Proteomes" id="UP000256519"/>
    </source>
</evidence>
<feature type="transmembrane region" description="Helical" evidence="1">
    <location>
        <begin position="93"/>
        <end position="113"/>
    </location>
</feature>
<keyword evidence="1" id="KW-0472">Membrane</keyword>
<comment type="caution">
    <text evidence="2">The sequence shown here is derived from an EMBL/GenBank/DDBJ whole genome shotgun (WGS) entry which is preliminary data.</text>
</comment>
<sequence>MFGFAMFIGIISSILDVIGVDILLWGYPTKLFFMVPPLFPADLTMIPVIFSLAYHYGETWRRYTVYVVIISFLFSYIIESFFMWANMYQKHNFTHWLSLIGFILIALIVRWLIEKILPQRN</sequence>
<dbReference type="NCBIfam" id="NF041644">
    <property type="entry name" value="CBO0543_fam"/>
    <property type="match status" value="1"/>
</dbReference>
<evidence type="ECO:0000313" key="2">
    <source>
        <dbReference type="EMBL" id="RDZ06478.1"/>
    </source>
</evidence>
<gene>
    <name evidence="2" type="ORF">C3744_28600</name>
</gene>
<organism evidence="2 3">
    <name type="scientific">Priestia megaterium</name>
    <name type="common">Bacillus megaterium</name>
    <dbReference type="NCBI Taxonomy" id="1404"/>
    <lineage>
        <taxon>Bacteria</taxon>
        <taxon>Bacillati</taxon>
        <taxon>Bacillota</taxon>
        <taxon>Bacilli</taxon>
        <taxon>Bacillales</taxon>
        <taxon>Bacillaceae</taxon>
        <taxon>Priestia</taxon>
    </lineage>
</organism>
<reference evidence="2 3" key="1">
    <citation type="journal article" date="2018" name="Appl. Environ. Microbiol.">
        <title>Antimicrobial susceptibility testing and tentative epidemiological cut-off values of five Bacillus species relevant for use as animal feed additives or for plant protection.</title>
        <authorList>
            <person name="Agerso Y."/>
            <person name="Stuer-Lauridsen B."/>
            <person name="Bjerre K."/>
            <person name="Jensen M.G."/>
            <person name="Johansen E."/>
            <person name="Bennedsen M."/>
            <person name="Brockmann E."/>
            <person name="Nielsen B."/>
        </authorList>
    </citation>
    <scope>NUCLEOTIDE SEQUENCE [LARGE SCALE GENOMIC DNA]</scope>
    <source>
        <strain evidence="2 3">CHCC20162</strain>
    </source>
</reference>